<keyword evidence="2" id="KW-1185">Reference proteome</keyword>
<sequence>MPEAAHKGTGRVTAFSMFGPVFGYASRLVDDQQVAYIGPLTPGVQWPKLWQMAARCCRESAQEREHAQWIVTQATRAFVMHADLVAQLLGADWYMDGGGRRIDVGGWSNHDALNTGSMTVPDLTPEQVSTKHTYYPHYFDDC</sequence>
<protein>
    <submittedName>
        <fullName evidence="1">Uncharacterized protein</fullName>
    </submittedName>
</protein>
<organism evidence="1 2">
    <name type="scientific">Streptomyces albospinus</name>
    <dbReference type="NCBI Taxonomy" id="285515"/>
    <lineage>
        <taxon>Bacteria</taxon>
        <taxon>Bacillati</taxon>
        <taxon>Actinomycetota</taxon>
        <taxon>Actinomycetes</taxon>
        <taxon>Kitasatosporales</taxon>
        <taxon>Streptomycetaceae</taxon>
        <taxon>Streptomyces</taxon>
    </lineage>
</organism>
<evidence type="ECO:0000313" key="1">
    <source>
        <dbReference type="EMBL" id="GGU83004.1"/>
    </source>
</evidence>
<dbReference type="Proteomes" id="UP000654471">
    <property type="component" value="Unassembled WGS sequence"/>
</dbReference>
<comment type="caution">
    <text evidence="1">The sequence shown here is derived from an EMBL/GenBank/DDBJ whole genome shotgun (WGS) entry which is preliminary data.</text>
</comment>
<reference evidence="2" key="1">
    <citation type="journal article" date="2019" name="Int. J. Syst. Evol. Microbiol.">
        <title>The Global Catalogue of Microorganisms (GCM) 10K type strain sequencing project: providing services to taxonomists for standard genome sequencing and annotation.</title>
        <authorList>
            <consortium name="The Broad Institute Genomics Platform"/>
            <consortium name="The Broad Institute Genome Sequencing Center for Infectious Disease"/>
            <person name="Wu L."/>
            <person name="Ma J."/>
        </authorList>
    </citation>
    <scope>NUCLEOTIDE SEQUENCE [LARGE SCALE GENOMIC DNA]</scope>
    <source>
        <strain evidence="2">JCM 3399</strain>
    </source>
</reference>
<gene>
    <name evidence="1" type="ORF">GCM10010211_56210</name>
</gene>
<name>A0ABQ2VI43_9ACTN</name>
<dbReference type="EMBL" id="BMRP01000023">
    <property type="protein sequence ID" value="GGU83004.1"/>
    <property type="molecule type" value="Genomic_DNA"/>
</dbReference>
<accession>A0ABQ2VI43</accession>
<dbReference type="RefSeq" id="WP_229852695.1">
    <property type="nucleotide sequence ID" value="NZ_BMRP01000023.1"/>
</dbReference>
<evidence type="ECO:0000313" key="2">
    <source>
        <dbReference type="Proteomes" id="UP000654471"/>
    </source>
</evidence>
<proteinExistence type="predicted"/>